<evidence type="ECO:0000259" key="4">
    <source>
        <dbReference type="PROSITE" id="PS50222"/>
    </source>
</evidence>
<dbReference type="SUPFAM" id="SSF47473">
    <property type="entry name" value="EF-hand"/>
    <property type="match status" value="1"/>
</dbReference>
<dbReference type="PANTHER" id="PTHR34524">
    <property type="entry name" value="CALCYPHOSIN"/>
    <property type="match status" value="1"/>
</dbReference>
<dbReference type="CDD" id="cd00051">
    <property type="entry name" value="EFh"/>
    <property type="match status" value="1"/>
</dbReference>
<evidence type="ECO:0000256" key="2">
    <source>
        <dbReference type="ARBA" id="ARBA00022737"/>
    </source>
</evidence>
<dbReference type="InterPro" id="IPR018247">
    <property type="entry name" value="EF_Hand_1_Ca_BS"/>
</dbReference>
<name>A0AAD1XXN2_EUPCR</name>
<keyword evidence="2" id="KW-0677">Repeat</keyword>
<accession>A0AAD1XXN2</accession>
<protein>
    <recommendedName>
        <fullName evidence="4">EF-hand domain-containing protein</fullName>
    </recommendedName>
</protein>
<dbReference type="Pfam" id="PF13499">
    <property type="entry name" value="EF-hand_7"/>
    <property type="match status" value="1"/>
</dbReference>
<dbReference type="Pfam" id="PF13202">
    <property type="entry name" value="EF-hand_5"/>
    <property type="match status" value="1"/>
</dbReference>
<organism evidence="5 6">
    <name type="scientific">Euplotes crassus</name>
    <dbReference type="NCBI Taxonomy" id="5936"/>
    <lineage>
        <taxon>Eukaryota</taxon>
        <taxon>Sar</taxon>
        <taxon>Alveolata</taxon>
        <taxon>Ciliophora</taxon>
        <taxon>Intramacronucleata</taxon>
        <taxon>Spirotrichea</taxon>
        <taxon>Hypotrichia</taxon>
        <taxon>Euplotida</taxon>
        <taxon>Euplotidae</taxon>
        <taxon>Moneuplotes</taxon>
    </lineage>
</organism>
<dbReference type="GO" id="GO:0005509">
    <property type="term" value="F:calcium ion binding"/>
    <property type="evidence" value="ECO:0007669"/>
    <property type="project" value="InterPro"/>
</dbReference>
<feature type="domain" description="EF-hand" evidence="4">
    <location>
        <begin position="29"/>
        <end position="64"/>
    </location>
</feature>
<sequence length="202" mass="23315">MAFYGVGLNSRVKELNLEFKMTLKQKGGIGIRTLGKIFNRMDFNGNKKLDFEEFKEALAYYGIFPSVVDLQALMKYYDVDEDGNVSYEEFLRGLRDPLNEDRKALVEKAFAIMDKDGSGVIQVDDIKDIYDVSFNEDYQQGIKTKEEVLEDFLDGFDGLKGDNDGQVTHQEWMDYYSDLSMSVPSDEYFALMMKQVWGIEQE</sequence>
<keyword evidence="6" id="KW-1185">Reference proteome</keyword>
<dbReference type="SMART" id="SM00054">
    <property type="entry name" value="EFh"/>
    <property type="match status" value="4"/>
</dbReference>
<evidence type="ECO:0000313" key="6">
    <source>
        <dbReference type="Proteomes" id="UP001295684"/>
    </source>
</evidence>
<evidence type="ECO:0000313" key="5">
    <source>
        <dbReference type="EMBL" id="CAI2380970.1"/>
    </source>
</evidence>
<dbReference type="PROSITE" id="PS00018">
    <property type="entry name" value="EF_HAND_1"/>
    <property type="match status" value="3"/>
</dbReference>
<feature type="domain" description="EF-hand" evidence="4">
    <location>
        <begin position="65"/>
        <end position="100"/>
    </location>
</feature>
<dbReference type="Proteomes" id="UP001295684">
    <property type="component" value="Unassembled WGS sequence"/>
</dbReference>
<dbReference type="EMBL" id="CAMPGE010022984">
    <property type="protein sequence ID" value="CAI2380970.1"/>
    <property type="molecule type" value="Genomic_DNA"/>
</dbReference>
<dbReference type="InterPro" id="IPR051581">
    <property type="entry name" value="Ca-bind"/>
</dbReference>
<feature type="domain" description="EF-hand" evidence="4">
    <location>
        <begin position="101"/>
        <end position="136"/>
    </location>
</feature>
<dbReference type="Gene3D" id="1.10.238.10">
    <property type="entry name" value="EF-hand"/>
    <property type="match status" value="2"/>
</dbReference>
<reference evidence="5" key="1">
    <citation type="submission" date="2023-07" db="EMBL/GenBank/DDBJ databases">
        <authorList>
            <consortium name="AG Swart"/>
            <person name="Singh M."/>
            <person name="Singh A."/>
            <person name="Seah K."/>
            <person name="Emmerich C."/>
        </authorList>
    </citation>
    <scope>NUCLEOTIDE SEQUENCE</scope>
    <source>
        <strain evidence="5">DP1</strain>
    </source>
</reference>
<evidence type="ECO:0000256" key="3">
    <source>
        <dbReference type="ARBA" id="ARBA00022837"/>
    </source>
</evidence>
<keyword evidence="1" id="KW-0479">Metal-binding</keyword>
<dbReference type="InterPro" id="IPR002048">
    <property type="entry name" value="EF_hand_dom"/>
</dbReference>
<proteinExistence type="predicted"/>
<keyword evidence="3" id="KW-0106">Calcium</keyword>
<gene>
    <name evidence="5" type="ORF">ECRASSUSDP1_LOCUS22413</name>
</gene>
<dbReference type="AlphaFoldDB" id="A0AAD1XXN2"/>
<dbReference type="InterPro" id="IPR011992">
    <property type="entry name" value="EF-hand-dom_pair"/>
</dbReference>
<dbReference type="PANTHER" id="PTHR34524:SF6">
    <property type="entry name" value="CALCYPHOSINE LIKE"/>
    <property type="match status" value="1"/>
</dbReference>
<comment type="caution">
    <text evidence="5">The sequence shown here is derived from an EMBL/GenBank/DDBJ whole genome shotgun (WGS) entry which is preliminary data.</text>
</comment>
<dbReference type="PROSITE" id="PS50222">
    <property type="entry name" value="EF_HAND_2"/>
    <property type="match status" value="3"/>
</dbReference>
<evidence type="ECO:0000256" key="1">
    <source>
        <dbReference type="ARBA" id="ARBA00022723"/>
    </source>
</evidence>